<dbReference type="Pfam" id="PF09250">
    <property type="entry name" value="Prim-Pol"/>
    <property type="match status" value="1"/>
</dbReference>
<dbReference type="InterPro" id="IPR027417">
    <property type="entry name" value="P-loop_NTPase"/>
</dbReference>
<feature type="domain" description="SF3 helicase" evidence="5">
    <location>
        <begin position="533"/>
        <end position="698"/>
    </location>
</feature>
<evidence type="ECO:0000256" key="3">
    <source>
        <dbReference type="ARBA" id="ARBA00022840"/>
    </source>
</evidence>
<feature type="region of interest" description="Disordered" evidence="4">
    <location>
        <begin position="1"/>
        <end position="28"/>
    </location>
</feature>
<name>A0A1Y1INB2_KLENI</name>
<protein>
    <recommendedName>
        <fullName evidence="5">SF3 helicase domain-containing protein</fullName>
    </recommendedName>
</protein>
<evidence type="ECO:0000256" key="1">
    <source>
        <dbReference type="ARBA" id="ARBA00022741"/>
    </source>
</evidence>
<gene>
    <name evidence="6" type="ORF">KFL_008160020</name>
</gene>
<evidence type="ECO:0000313" key="6">
    <source>
        <dbReference type="EMBL" id="GAQ91602.1"/>
    </source>
</evidence>
<dbReference type="OrthoDB" id="2375545at2759"/>
<keyword evidence="2" id="KW-0378">Hydrolase</keyword>
<dbReference type="SMART" id="SM00943">
    <property type="entry name" value="Prim-Pol"/>
    <property type="match status" value="1"/>
</dbReference>
<dbReference type="InterPro" id="IPR014015">
    <property type="entry name" value="Helicase_SF3_DNA-vir"/>
</dbReference>
<evidence type="ECO:0000259" key="5">
    <source>
        <dbReference type="PROSITE" id="PS51206"/>
    </source>
</evidence>
<sequence length="861" mass="94717">MAASGFEHASNVVGPRASTPNPIKAPGPPNIKEAIMNLADKGLYAIPVRMFWDSMGNEGKGKKDAVFPSRWGHIKDRDSWQKSIATALLEVPDANGLAILTGPSALMVIDVDNSSTKKKLPGTELWNRLVATHGEPSTLRAKTGSNGFHLYFKSNSPGLIRKSNFAGLKSGGDLPYGIDGRSVGGCVYADPACYRDGQGKLLSYEWLNGPPSYETCSEMPRWLCTLVNNGGDSGSTSEIQSVGSPEIPAVCALANQVDPTNRNDDQPSAFNRPSNDTTLLRTELSNMLRKKAGDSSNTYASTLPHGLYGTYFCYRTRGPRTCYLGHRHTGSNNFNLLKRGRNVYYRCHGQDCSHRPPKKLGVLSLKAALQDATTQPVHHFDDMQAITQYTRGNEEVQQLLLKIVAEHAAPQAYFNLGATQAELTKLAEQACLKQRDQSLPSFGKINVQDIADVRKCLPAIVNELYVEDLMDLFDQDNHVANAPNGVIDLRTGDLSPHHPQDLCNNTTCTYIKGASKSSTARFRTFSMDVLPPEYIDWLQIFLGYCLTGETSEELIIIMNGEGSNGKSVLATAIRRAFGSYSTAGNKAIFIKPTFKANASAASSHLMCIKSKRFVTNDESEKDDHLNGSFLKEAASGNPIEARELFCKPQVYIPRYKLCLFTNFRPHFPSDDAALVRRIVLLMFDFIFKSPDELDRNNKRHKPMDLTLKSYFESAEGAADVLDFCVEGAMKYYAKKEQSPESKVLSPIPEGCRAAAREYAAENDKLQCSIDESCVTGVSLSVTKVDFVDRFFEFLCAGGHDTSLAGDSLARAMNIKGFTSTPQDGKKNRMIRMLDGSGRRGGFFGIRLKTEKEMQEESAGDD</sequence>
<keyword evidence="7" id="KW-1185">Reference proteome</keyword>
<dbReference type="GO" id="GO:0016787">
    <property type="term" value="F:hydrolase activity"/>
    <property type="evidence" value="ECO:0007669"/>
    <property type="project" value="UniProtKB-KW"/>
</dbReference>
<evidence type="ECO:0000256" key="2">
    <source>
        <dbReference type="ARBA" id="ARBA00022801"/>
    </source>
</evidence>
<dbReference type="SUPFAM" id="SSF56747">
    <property type="entry name" value="Prim-pol domain"/>
    <property type="match status" value="1"/>
</dbReference>
<dbReference type="PROSITE" id="PS51206">
    <property type="entry name" value="SF3_HELICASE_1"/>
    <property type="match status" value="1"/>
</dbReference>
<dbReference type="AlphaFoldDB" id="A0A1Y1INB2"/>
<keyword evidence="1" id="KW-0547">Nucleotide-binding</keyword>
<keyword evidence="3" id="KW-0067">ATP-binding</keyword>
<proteinExistence type="predicted"/>
<reference evidence="6 7" key="1">
    <citation type="journal article" date="2014" name="Nat. Commun.">
        <title>Klebsormidium flaccidum genome reveals primary factors for plant terrestrial adaptation.</title>
        <authorList>
            <person name="Hori K."/>
            <person name="Maruyama F."/>
            <person name="Fujisawa T."/>
            <person name="Togashi T."/>
            <person name="Yamamoto N."/>
            <person name="Seo M."/>
            <person name="Sato S."/>
            <person name="Yamada T."/>
            <person name="Mori H."/>
            <person name="Tajima N."/>
            <person name="Moriyama T."/>
            <person name="Ikeuchi M."/>
            <person name="Watanabe M."/>
            <person name="Wada H."/>
            <person name="Kobayashi K."/>
            <person name="Saito M."/>
            <person name="Masuda T."/>
            <person name="Sasaki-Sekimoto Y."/>
            <person name="Mashiguchi K."/>
            <person name="Awai K."/>
            <person name="Shimojima M."/>
            <person name="Masuda S."/>
            <person name="Iwai M."/>
            <person name="Nobusawa T."/>
            <person name="Narise T."/>
            <person name="Kondo S."/>
            <person name="Saito H."/>
            <person name="Sato R."/>
            <person name="Murakawa M."/>
            <person name="Ihara Y."/>
            <person name="Oshima-Yamada Y."/>
            <person name="Ohtaka K."/>
            <person name="Satoh M."/>
            <person name="Sonobe K."/>
            <person name="Ishii M."/>
            <person name="Ohtani R."/>
            <person name="Kanamori-Sato M."/>
            <person name="Honoki R."/>
            <person name="Miyazaki D."/>
            <person name="Mochizuki H."/>
            <person name="Umetsu J."/>
            <person name="Higashi K."/>
            <person name="Shibata D."/>
            <person name="Kamiya Y."/>
            <person name="Sato N."/>
            <person name="Nakamura Y."/>
            <person name="Tabata S."/>
            <person name="Ida S."/>
            <person name="Kurokawa K."/>
            <person name="Ohta H."/>
        </authorList>
    </citation>
    <scope>NUCLEOTIDE SEQUENCE [LARGE SCALE GENOMIC DNA]</scope>
    <source>
        <strain evidence="6 7">NIES-2285</strain>
    </source>
</reference>
<dbReference type="Pfam" id="PF08706">
    <property type="entry name" value="D5_N"/>
    <property type="match status" value="1"/>
</dbReference>
<evidence type="ECO:0000313" key="7">
    <source>
        <dbReference type="Proteomes" id="UP000054558"/>
    </source>
</evidence>
<dbReference type="InterPro" id="IPR051620">
    <property type="entry name" value="ORF904-like_C"/>
</dbReference>
<dbReference type="GO" id="GO:0005524">
    <property type="term" value="F:ATP binding"/>
    <property type="evidence" value="ECO:0007669"/>
    <property type="project" value="UniProtKB-KW"/>
</dbReference>
<dbReference type="InterPro" id="IPR014818">
    <property type="entry name" value="Phage/plasmid_primase_P4_C"/>
</dbReference>
<dbReference type="InterPro" id="IPR006500">
    <property type="entry name" value="Helicase_put_C_phage/plasmid"/>
</dbReference>
<dbReference type="PANTHER" id="PTHR35372">
    <property type="entry name" value="ATP BINDING PROTEIN-RELATED"/>
    <property type="match status" value="1"/>
</dbReference>
<dbReference type="InterPro" id="IPR015330">
    <property type="entry name" value="DNA_primase/pol_bifunc_N"/>
</dbReference>
<dbReference type="EMBL" id="DF237765">
    <property type="protein sequence ID" value="GAQ91602.1"/>
    <property type="molecule type" value="Genomic_DNA"/>
</dbReference>
<dbReference type="Proteomes" id="UP000054558">
    <property type="component" value="Unassembled WGS sequence"/>
</dbReference>
<dbReference type="Gene3D" id="3.40.50.300">
    <property type="entry name" value="P-loop containing nucleotide triphosphate hydrolases"/>
    <property type="match status" value="1"/>
</dbReference>
<evidence type="ECO:0000256" key="4">
    <source>
        <dbReference type="SAM" id="MobiDB-lite"/>
    </source>
</evidence>
<organism evidence="6 7">
    <name type="scientific">Klebsormidium nitens</name>
    <name type="common">Green alga</name>
    <name type="synonym">Ulothrix nitens</name>
    <dbReference type="NCBI Taxonomy" id="105231"/>
    <lineage>
        <taxon>Eukaryota</taxon>
        <taxon>Viridiplantae</taxon>
        <taxon>Streptophyta</taxon>
        <taxon>Klebsormidiophyceae</taxon>
        <taxon>Klebsormidiales</taxon>
        <taxon>Klebsormidiaceae</taxon>
        <taxon>Klebsormidium</taxon>
    </lineage>
</organism>
<dbReference type="PANTHER" id="PTHR35372:SF2">
    <property type="entry name" value="SF3 HELICASE DOMAIN-CONTAINING PROTEIN"/>
    <property type="match status" value="1"/>
</dbReference>
<accession>A0A1Y1INB2</accession>
<dbReference type="NCBIfam" id="TIGR01613">
    <property type="entry name" value="primase_Cterm"/>
    <property type="match status" value="1"/>
</dbReference>